<protein>
    <recommendedName>
        <fullName evidence="1">Tetracyclin repressor-like 40 C-terminal domain-containing protein</fullName>
    </recommendedName>
</protein>
<evidence type="ECO:0000313" key="3">
    <source>
        <dbReference type="Proteomes" id="UP000015531"/>
    </source>
</evidence>
<keyword evidence="3" id="KW-1185">Reference proteome</keyword>
<evidence type="ECO:0000313" key="2">
    <source>
        <dbReference type="EMBL" id="EQB13401.1"/>
    </source>
</evidence>
<dbReference type="InterPro" id="IPR049513">
    <property type="entry name" value="TetR_C_40"/>
</dbReference>
<proteinExistence type="predicted"/>
<dbReference type="PATRIC" id="fig|1331060.3.peg.3238"/>
<comment type="caution">
    <text evidence="2">The sequence shown here is derived from an EMBL/GenBank/DDBJ whole genome shotgun (WGS) entry which is preliminary data.</text>
</comment>
<dbReference type="AlphaFoldDB" id="T0HAQ9"/>
<sequence>MVAAFNLIGREDGKYYRVEDFCNAASVARGTFYNYFNSIADLYSILADELSADFNDAVHEVIDQPLSAATRTALAIRYHIKAAMDNPSWGWAIVHTSLGSEVLGPVVSMQAKQTIVEGIAAGEFSIRDAELGKALLLGAALGNTLDVLHGRATPDCPERLAQSILLALGVSSEDAAAIVGQPLPELRPRNDSASASPVNFWAVLPASKSD</sequence>
<reference evidence="2 3" key="1">
    <citation type="journal article" date="2013" name="Genome Announc.">
        <title>Draft Genome Sequence of Sphingobium lactosutens Strain DS20T, Isolated from a Hexachlorocyclohexane Dumpsite.</title>
        <authorList>
            <person name="Kumar R."/>
            <person name="Dwivedi V."/>
            <person name="Negi V."/>
            <person name="Khurana J.P."/>
            <person name="Lal R."/>
        </authorList>
    </citation>
    <scope>NUCLEOTIDE SEQUENCE [LARGE SCALE GENOMIC DNA]</scope>
    <source>
        <strain evidence="2 3">DS20</strain>
    </source>
</reference>
<dbReference type="Proteomes" id="UP000015531">
    <property type="component" value="Unassembled WGS sequence"/>
</dbReference>
<dbReference type="Pfam" id="PF21306">
    <property type="entry name" value="TetR_C_40"/>
    <property type="match status" value="1"/>
</dbReference>
<dbReference type="EMBL" id="ATDP01000097">
    <property type="protein sequence ID" value="EQB13401.1"/>
    <property type="molecule type" value="Genomic_DNA"/>
</dbReference>
<dbReference type="SUPFAM" id="SSF46689">
    <property type="entry name" value="Homeodomain-like"/>
    <property type="match status" value="1"/>
</dbReference>
<dbReference type="Gene3D" id="1.10.357.10">
    <property type="entry name" value="Tetracycline Repressor, domain 2"/>
    <property type="match status" value="1"/>
</dbReference>
<name>T0HAQ9_9SPHN</name>
<dbReference type="eggNOG" id="COG1309">
    <property type="taxonomic scope" value="Bacteria"/>
</dbReference>
<gene>
    <name evidence="2" type="ORF">RLDS_16845</name>
</gene>
<organism evidence="2 3">
    <name type="scientific">Sphingobium lactosutens DS20</name>
    <dbReference type="NCBI Taxonomy" id="1331060"/>
    <lineage>
        <taxon>Bacteria</taxon>
        <taxon>Pseudomonadati</taxon>
        <taxon>Pseudomonadota</taxon>
        <taxon>Alphaproteobacteria</taxon>
        <taxon>Sphingomonadales</taxon>
        <taxon>Sphingomonadaceae</taxon>
        <taxon>Sphingobium</taxon>
    </lineage>
</organism>
<accession>T0HAQ9</accession>
<dbReference type="InterPro" id="IPR009057">
    <property type="entry name" value="Homeodomain-like_sf"/>
</dbReference>
<evidence type="ECO:0000259" key="1">
    <source>
        <dbReference type="Pfam" id="PF21306"/>
    </source>
</evidence>
<feature type="domain" description="Tetracyclin repressor-like 40 C-terminal" evidence="1">
    <location>
        <begin position="72"/>
        <end position="179"/>
    </location>
</feature>